<keyword evidence="3" id="KW-1185">Reference proteome</keyword>
<feature type="region of interest" description="Disordered" evidence="1">
    <location>
        <begin position="1"/>
        <end position="78"/>
    </location>
</feature>
<gene>
    <name evidence="2" type="ORF">E1294_39690</name>
</gene>
<dbReference type="Proteomes" id="UP000294543">
    <property type="component" value="Unassembled WGS sequence"/>
</dbReference>
<comment type="caution">
    <text evidence="2">The sequence shown here is derived from an EMBL/GenBank/DDBJ whole genome shotgun (WGS) entry which is preliminary data.</text>
</comment>
<accession>A0A4R4W9R6</accession>
<evidence type="ECO:0000313" key="3">
    <source>
        <dbReference type="Proteomes" id="UP000294543"/>
    </source>
</evidence>
<organism evidence="2 3">
    <name type="scientific">Nonomuraea diastatica</name>
    <dbReference type="NCBI Taxonomy" id="1848329"/>
    <lineage>
        <taxon>Bacteria</taxon>
        <taxon>Bacillati</taxon>
        <taxon>Actinomycetota</taxon>
        <taxon>Actinomycetes</taxon>
        <taxon>Streptosporangiales</taxon>
        <taxon>Streptosporangiaceae</taxon>
        <taxon>Nonomuraea</taxon>
    </lineage>
</organism>
<dbReference type="RefSeq" id="WP_132516123.1">
    <property type="nucleotide sequence ID" value="NZ_SMKP01000164.1"/>
</dbReference>
<dbReference type="AlphaFoldDB" id="A0A4R4W9R6"/>
<reference evidence="2 3" key="1">
    <citation type="submission" date="2019-03" db="EMBL/GenBank/DDBJ databases">
        <title>Draft genome sequences of novel Actinobacteria.</title>
        <authorList>
            <person name="Sahin N."/>
            <person name="Ay H."/>
            <person name="Saygin H."/>
        </authorList>
    </citation>
    <scope>NUCLEOTIDE SEQUENCE [LARGE SCALE GENOMIC DNA]</scope>
    <source>
        <strain evidence="2 3">KC712</strain>
    </source>
</reference>
<evidence type="ECO:0000256" key="1">
    <source>
        <dbReference type="SAM" id="MobiDB-lite"/>
    </source>
</evidence>
<proteinExistence type="predicted"/>
<dbReference type="EMBL" id="SMKP01000164">
    <property type="protein sequence ID" value="TDD13807.1"/>
    <property type="molecule type" value="Genomic_DNA"/>
</dbReference>
<sequence>MKDFAVTSGVHASRGDFRHKTSTRLGGTRHDRDVNAAKNVLAAGRSVSPCGGDVGPGNRVQSPVKQEPQPAKVGIPRL</sequence>
<dbReference type="OrthoDB" id="6230307at2"/>
<evidence type="ECO:0000313" key="2">
    <source>
        <dbReference type="EMBL" id="TDD13807.1"/>
    </source>
</evidence>
<protein>
    <submittedName>
        <fullName evidence="2">Transposase</fullName>
    </submittedName>
</protein>
<name>A0A4R4W9R6_9ACTN</name>